<protein>
    <recommendedName>
        <fullName evidence="6">1-deoxy-D-xylulose-5-phosphate synthase</fullName>
        <ecNumber evidence="6">2.2.1.7</ecNumber>
    </recommendedName>
</protein>
<feature type="domain" description="Transketolase-like pyrimidine-binding" evidence="13">
    <location>
        <begin position="394"/>
        <end position="559"/>
    </location>
</feature>
<evidence type="ECO:0000256" key="1">
    <source>
        <dbReference type="ARBA" id="ARBA00001946"/>
    </source>
</evidence>
<dbReference type="InterPro" id="IPR033248">
    <property type="entry name" value="Transketolase_C"/>
</dbReference>
<dbReference type="PANTHER" id="PTHR43322">
    <property type="entry name" value="1-D-DEOXYXYLULOSE 5-PHOSPHATE SYNTHASE-RELATED"/>
    <property type="match status" value="1"/>
</dbReference>
<keyword evidence="15" id="KW-1185">Reference proteome</keyword>
<keyword evidence="9" id="KW-0460">Magnesium</keyword>
<evidence type="ECO:0000256" key="5">
    <source>
        <dbReference type="ARBA" id="ARBA00011738"/>
    </source>
</evidence>
<evidence type="ECO:0000313" key="14">
    <source>
        <dbReference type="EMBL" id="KAG8383625.1"/>
    </source>
</evidence>
<dbReference type="Gene3D" id="3.40.50.920">
    <property type="match status" value="1"/>
</dbReference>
<dbReference type="Proteomes" id="UP000826271">
    <property type="component" value="Unassembled WGS sequence"/>
</dbReference>
<dbReference type="EMBL" id="WHWC01000004">
    <property type="protein sequence ID" value="KAG8383625.1"/>
    <property type="molecule type" value="Genomic_DNA"/>
</dbReference>
<evidence type="ECO:0000259" key="13">
    <source>
        <dbReference type="SMART" id="SM00861"/>
    </source>
</evidence>
<evidence type="ECO:0000256" key="7">
    <source>
        <dbReference type="ARBA" id="ARBA00022679"/>
    </source>
</evidence>
<evidence type="ECO:0000256" key="8">
    <source>
        <dbReference type="ARBA" id="ARBA00022723"/>
    </source>
</evidence>
<accession>A0AAV6XX63</accession>
<comment type="caution">
    <text evidence="14">The sequence shown here is derived from an EMBL/GenBank/DDBJ whole genome shotgun (WGS) entry which is preliminary data.</text>
</comment>
<dbReference type="FunFam" id="3.40.50.970:FF:000005">
    <property type="entry name" value="1-deoxy-D-xylulose-5-phosphate synthase"/>
    <property type="match status" value="1"/>
</dbReference>
<dbReference type="EC" id="2.2.1.7" evidence="6"/>
<dbReference type="GO" id="GO:0008661">
    <property type="term" value="F:1-deoxy-D-xylulose-5-phosphate synthase activity"/>
    <property type="evidence" value="ECO:0007669"/>
    <property type="project" value="UniProtKB-EC"/>
</dbReference>
<evidence type="ECO:0000256" key="6">
    <source>
        <dbReference type="ARBA" id="ARBA00013150"/>
    </source>
</evidence>
<dbReference type="NCBIfam" id="TIGR00204">
    <property type="entry name" value="dxs"/>
    <property type="match status" value="1"/>
</dbReference>
<keyword evidence="8" id="KW-0479">Metal-binding</keyword>
<dbReference type="FunFam" id="3.40.50.920:FF:000002">
    <property type="entry name" value="1-deoxy-D-xylulose-5-phosphate synthase"/>
    <property type="match status" value="1"/>
</dbReference>
<evidence type="ECO:0000313" key="15">
    <source>
        <dbReference type="Proteomes" id="UP000826271"/>
    </source>
</evidence>
<keyword evidence="10" id="KW-0784">Thiamine biosynthesis</keyword>
<dbReference type="InterPro" id="IPR029061">
    <property type="entry name" value="THDP-binding"/>
</dbReference>
<evidence type="ECO:0000256" key="2">
    <source>
        <dbReference type="ARBA" id="ARBA00001964"/>
    </source>
</evidence>
<dbReference type="SUPFAM" id="SSF52518">
    <property type="entry name" value="Thiamin diphosphate-binding fold (THDP-binding)"/>
    <property type="match status" value="2"/>
</dbReference>
<keyword evidence="7" id="KW-0808">Transferase</keyword>
<dbReference type="PANTHER" id="PTHR43322:SF4">
    <property type="entry name" value="1-DEOXY-D-XYLULOSE-5-PHOSPHATE SYNTHASE 2, CHLOROPLASTIC-RELATED"/>
    <property type="match status" value="1"/>
</dbReference>
<comment type="subunit">
    <text evidence="5">Homodimer.</text>
</comment>
<comment type="cofactor">
    <cofactor evidence="1">
        <name>Mg(2+)</name>
        <dbReference type="ChEBI" id="CHEBI:18420"/>
    </cofactor>
</comment>
<dbReference type="GO" id="GO:0016114">
    <property type="term" value="P:terpenoid biosynthetic process"/>
    <property type="evidence" value="ECO:0007669"/>
    <property type="project" value="InterPro"/>
</dbReference>
<dbReference type="SMART" id="SM00861">
    <property type="entry name" value="Transket_pyr"/>
    <property type="match status" value="1"/>
</dbReference>
<name>A0AAV6XX63_9LAMI</name>
<dbReference type="InterPro" id="IPR009014">
    <property type="entry name" value="Transketo_C/PFOR_II"/>
</dbReference>
<dbReference type="CDD" id="cd02007">
    <property type="entry name" value="TPP_DXS"/>
    <property type="match status" value="1"/>
</dbReference>
<evidence type="ECO:0000256" key="9">
    <source>
        <dbReference type="ARBA" id="ARBA00022842"/>
    </source>
</evidence>
<dbReference type="Pfam" id="PF02779">
    <property type="entry name" value="Transket_pyr"/>
    <property type="match status" value="1"/>
</dbReference>
<gene>
    <name evidence="14" type="ORF">BUALT_Bualt04G0033500</name>
</gene>
<dbReference type="Gene3D" id="3.40.50.970">
    <property type="match status" value="2"/>
</dbReference>
<keyword evidence="11" id="KW-0786">Thiamine pyrophosphate</keyword>
<keyword evidence="12" id="KW-0414">Isoprene biosynthesis</keyword>
<sequence length="714" mass="76622">MAVHGVFMRLNKPTPPLFSAPKLNHGGRKQFRVKASGTGSSSDAEERKIIIKQDKDGWKIDFSGEKPATPVLDTINFPVHMKNLSTKDLEQLAADLRAEIVYTVANTGGHLSSSLGVVELTVALHHVFNAPDDKIIWDVGHQAYGHKILTGRRSKMHTIRKTSGLAGFPKRDESVYDPFGAGHSSTSISAGLGMAVARDLLGKNNNVVSVIGDGAMTAGQAYEAMNNAGFLDSNLIVILNDNKQVSLPTATLDGPATPVGALSSALSKLQASPKFRQLREAAKSITKQIGPGAHEVAAKVDEYARGMISASGSTLFEELGLYYIGPVDGHSIDDLVTIFQKVKSMPAPGPVLIHIVTEKGKGYPPAEAAADRMHGVVKFDPNTGKQLKQKAATLSYTQYFAESLIKEAEIDSKVVAIHAAMGGGTGLNYFQKRFPERCFDVGIAEQHAVTFAAGLASEGLKPFCAIYSSFLQRGYDQVVHDVDLQKLPVRFAMDRAGLVGADGPTHCGAFDVAYMACLPNMVVMAPSDETELMHMVATAAVIDDRPSCFRFPRGNGIGAVLPPNNKGIPLEIGKGRILREGNRVAILGYGSIVQQCMGAAEMLLSHNVSVTVADARFCKPLDTELIRRLAKDHEILITVEEGSIGGFGSHVSHFLSLNGILDGHLKLRSMVLPDRYIDHGAPQDQIEEAGLSSRHICGTVLSLMGRPIEALKLQ</sequence>
<dbReference type="InterPro" id="IPR005475">
    <property type="entry name" value="Transketolase-like_Pyr-bd"/>
</dbReference>
<organism evidence="14 15">
    <name type="scientific">Buddleja alternifolia</name>
    <dbReference type="NCBI Taxonomy" id="168488"/>
    <lineage>
        <taxon>Eukaryota</taxon>
        <taxon>Viridiplantae</taxon>
        <taxon>Streptophyta</taxon>
        <taxon>Embryophyta</taxon>
        <taxon>Tracheophyta</taxon>
        <taxon>Spermatophyta</taxon>
        <taxon>Magnoliopsida</taxon>
        <taxon>eudicotyledons</taxon>
        <taxon>Gunneridae</taxon>
        <taxon>Pentapetalae</taxon>
        <taxon>asterids</taxon>
        <taxon>lamiids</taxon>
        <taxon>Lamiales</taxon>
        <taxon>Scrophulariaceae</taxon>
        <taxon>Buddlejeae</taxon>
        <taxon>Buddleja</taxon>
    </lineage>
</organism>
<evidence type="ECO:0000256" key="3">
    <source>
        <dbReference type="ARBA" id="ARBA00004980"/>
    </source>
</evidence>
<dbReference type="PROSITE" id="PS00802">
    <property type="entry name" value="TRANSKETOLASE_2"/>
    <property type="match status" value="1"/>
</dbReference>
<evidence type="ECO:0000256" key="4">
    <source>
        <dbReference type="ARBA" id="ARBA00011081"/>
    </source>
</evidence>
<dbReference type="InterPro" id="IPR005477">
    <property type="entry name" value="Dxylulose-5-P_synthase"/>
</dbReference>
<evidence type="ECO:0000256" key="11">
    <source>
        <dbReference type="ARBA" id="ARBA00023052"/>
    </source>
</evidence>
<evidence type="ECO:0000256" key="10">
    <source>
        <dbReference type="ARBA" id="ARBA00022977"/>
    </source>
</evidence>
<reference evidence="14" key="1">
    <citation type="submission" date="2019-10" db="EMBL/GenBank/DDBJ databases">
        <authorList>
            <person name="Zhang R."/>
            <person name="Pan Y."/>
            <person name="Wang J."/>
            <person name="Ma R."/>
            <person name="Yu S."/>
        </authorList>
    </citation>
    <scope>NUCLEOTIDE SEQUENCE</scope>
    <source>
        <strain evidence="14">LA-IB0</strain>
        <tissue evidence="14">Leaf</tissue>
    </source>
</reference>
<dbReference type="CDD" id="cd07033">
    <property type="entry name" value="TPP_PYR_DXS_TK_like"/>
    <property type="match status" value="1"/>
</dbReference>
<dbReference type="Pfam" id="PF13292">
    <property type="entry name" value="DXP_synthase_N"/>
    <property type="match status" value="1"/>
</dbReference>
<dbReference type="GO" id="GO:0019288">
    <property type="term" value="P:isopentenyl diphosphate biosynthetic process, methylerythritol 4-phosphate pathway"/>
    <property type="evidence" value="ECO:0007669"/>
    <property type="project" value="UniProtKB-ARBA"/>
</dbReference>
<comment type="pathway">
    <text evidence="3">Metabolic intermediate biosynthesis; 1-deoxy-D-xylulose 5-phosphate biosynthesis; 1-deoxy-D-xylulose 5-phosphate from D-glyceraldehyde 3-phosphate and pyruvate: step 1/1.</text>
</comment>
<dbReference type="NCBIfam" id="NF003933">
    <property type="entry name" value="PRK05444.2-2"/>
    <property type="match status" value="1"/>
</dbReference>
<dbReference type="AlphaFoldDB" id="A0AAV6XX63"/>
<comment type="cofactor">
    <cofactor evidence="2">
        <name>thiamine diphosphate</name>
        <dbReference type="ChEBI" id="CHEBI:58937"/>
    </cofactor>
</comment>
<dbReference type="GO" id="GO:0046872">
    <property type="term" value="F:metal ion binding"/>
    <property type="evidence" value="ECO:0007669"/>
    <property type="project" value="UniProtKB-KW"/>
</dbReference>
<dbReference type="InterPro" id="IPR020826">
    <property type="entry name" value="Transketolase_BS"/>
</dbReference>
<comment type="similarity">
    <text evidence="4">Belongs to the transketolase family. DXPS subfamily.</text>
</comment>
<proteinExistence type="inferred from homology"/>
<dbReference type="Pfam" id="PF02780">
    <property type="entry name" value="Transketolase_C"/>
    <property type="match status" value="1"/>
</dbReference>
<evidence type="ECO:0000256" key="12">
    <source>
        <dbReference type="ARBA" id="ARBA00023229"/>
    </source>
</evidence>
<dbReference type="SUPFAM" id="SSF52922">
    <property type="entry name" value="TK C-terminal domain-like"/>
    <property type="match status" value="1"/>
</dbReference>
<dbReference type="GO" id="GO:0009228">
    <property type="term" value="P:thiamine biosynthetic process"/>
    <property type="evidence" value="ECO:0007669"/>
    <property type="project" value="UniProtKB-KW"/>
</dbReference>
<dbReference type="HAMAP" id="MF_00315">
    <property type="entry name" value="DXP_synth"/>
    <property type="match status" value="1"/>
</dbReference>